<comment type="similarity">
    <text evidence="1">Belongs to the 3-beta-HSD family.</text>
</comment>
<evidence type="ECO:0000313" key="4">
    <source>
        <dbReference type="EMBL" id="EGO21944.1"/>
    </source>
</evidence>
<dbReference type="Pfam" id="PF01073">
    <property type="entry name" value="3Beta_HSD"/>
    <property type="match status" value="1"/>
</dbReference>
<dbReference type="Gene3D" id="3.40.50.720">
    <property type="entry name" value="NAD(P)-binding Rossmann-like Domain"/>
    <property type="match status" value="1"/>
</dbReference>
<feature type="domain" description="3-beta hydroxysteroid dehydrogenase/isomerase" evidence="3">
    <location>
        <begin position="7"/>
        <end position="265"/>
    </location>
</feature>
<dbReference type="HOGENOM" id="CLU_007383_6_8_1"/>
<dbReference type="Proteomes" id="UP000008064">
    <property type="component" value="Unassembled WGS sequence"/>
</dbReference>
<sequence length="349" mass="38496">MSTDSYLVIGGCGLLGRHIVDQLLQRGEASVAVFDISLSPLDPRVKVFAGDITDAASLGDAIQNCRPSCIIHTASSLPGKPRELQEKINIRGTDTVIKQAIAFGVQKLVYTSSASVVFNGEDQVNVNETAPYPVHHMDDYNDTKASAERLVLDANGRNSLNTVSLRPAGLFGPGDRVTLPSMMNVMLTGRSHIQIGDNKNLFDWTYIGNAAQAHLLAADRLSPSHPKHSQVAGQAFFITNGDPRCWWDFPRALWKEAGYHSEKSTLVIPRGIAYILASVIEFFSRLLGKEPSLTRMRVTYICSTRCCDITKARTALDYEPLFSLDEGIKSSVEWWKSNQIEKAQNRQTN</sequence>
<dbReference type="GeneID" id="18809963"/>
<dbReference type="EMBL" id="GL945438">
    <property type="protein sequence ID" value="EGO21944.1"/>
    <property type="molecule type" value="Genomic_DNA"/>
</dbReference>
<reference evidence="4" key="1">
    <citation type="submission" date="2011-04" db="EMBL/GenBank/DDBJ databases">
        <title>Evolution of plant cell wall degrading machinery underlies the functional diversity of forest fungi.</title>
        <authorList>
            <consortium name="US DOE Joint Genome Institute (JGI-PGF)"/>
            <person name="Eastwood D.C."/>
            <person name="Floudas D."/>
            <person name="Binder M."/>
            <person name="Majcherczyk A."/>
            <person name="Schneider P."/>
            <person name="Aerts A."/>
            <person name="Asiegbu F.O."/>
            <person name="Baker S.E."/>
            <person name="Barry K."/>
            <person name="Bendiksby M."/>
            <person name="Blumentritt M."/>
            <person name="Coutinho P.M."/>
            <person name="Cullen D."/>
            <person name="Cullen D."/>
            <person name="Gathman A."/>
            <person name="Goodell B."/>
            <person name="Henrissat B."/>
            <person name="Ihrmark K."/>
            <person name="Kauserud H."/>
            <person name="Kohler A."/>
            <person name="LaButti K."/>
            <person name="Lapidus A."/>
            <person name="Lavin J.L."/>
            <person name="Lee Y.-H."/>
            <person name="Lindquist E."/>
            <person name="Lilly W."/>
            <person name="Lucas S."/>
            <person name="Morin E."/>
            <person name="Murat C."/>
            <person name="Oguiza J.A."/>
            <person name="Park J."/>
            <person name="Pisabarro A.G."/>
            <person name="Riley R."/>
            <person name="Rosling A."/>
            <person name="Salamov A."/>
            <person name="Schmidt O."/>
            <person name="Schmutz J."/>
            <person name="Skrede I."/>
            <person name="Stenlid J."/>
            <person name="Wiebenga A."/>
            <person name="Xie X."/>
            <person name="Kues U."/>
            <person name="Hibbett D.S."/>
            <person name="Hoffmeister D."/>
            <person name="Hogberg N."/>
            <person name="Martin F."/>
            <person name="Grigoriev I.V."/>
            <person name="Watkinson S.C."/>
        </authorList>
    </citation>
    <scope>NUCLEOTIDE SEQUENCE</scope>
    <source>
        <strain evidence="4">S7.9</strain>
    </source>
</reference>
<organism>
    <name type="scientific">Serpula lacrymans var. lacrymans (strain S7.9)</name>
    <name type="common">Dry rot fungus</name>
    <dbReference type="NCBI Taxonomy" id="578457"/>
    <lineage>
        <taxon>Eukaryota</taxon>
        <taxon>Fungi</taxon>
        <taxon>Dikarya</taxon>
        <taxon>Basidiomycota</taxon>
        <taxon>Agaricomycotina</taxon>
        <taxon>Agaricomycetes</taxon>
        <taxon>Agaricomycetidae</taxon>
        <taxon>Boletales</taxon>
        <taxon>Coniophorineae</taxon>
        <taxon>Serpulaceae</taxon>
        <taxon>Serpula</taxon>
    </lineage>
</organism>
<dbReference type="InterPro" id="IPR002225">
    <property type="entry name" value="3Beta_OHSteriod_DH/Estase"/>
</dbReference>
<evidence type="ECO:0000259" key="3">
    <source>
        <dbReference type="Pfam" id="PF01073"/>
    </source>
</evidence>
<dbReference type="InterPro" id="IPR036291">
    <property type="entry name" value="NAD(P)-bd_dom_sf"/>
</dbReference>
<dbReference type="KEGG" id="sla:SERLADRAFT_363075"/>
<dbReference type="GO" id="GO:0006694">
    <property type="term" value="P:steroid biosynthetic process"/>
    <property type="evidence" value="ECO:0007669"/>
    <property type="project" value="InterPro"/>
</dbReference>
<dbReference type="InterPro" id="IPR050177">
    <property type="entry name" value="Lipid_A_modif_metabolic_enz"/>
</dbReference>
<gene>
    <name evidence="4" type="ORF">SERLADRAFT_363075</name>
</gene>
<dbReference type="AlphaFoldDB" id="F8P5Q7"/>
<dbReference type="RefSeq" id="XP_007321730.1">
    <property type="nucleotide sequence ID" value="XM_007321668.1"/>
</dbReference>
<dbReference type="PANTHER" id="PTHR43245">
    <property type="entry name" value="BIFUNCTIONAL POLYMYXIN RESISTANCE PROTEIN ARNA"/>
    <property type="match status" value="1"/>
</dbReference>
<evidence type="ECO:0000256" key="1">
    <source>
        <dbReference type="ARBA" id="ARBA00009219"/>
    </source>
</evidence>
<name>F8P5Q7_SERL9</name>
<dbReference type="SUPFAM" id="SSF51735">
    <property type="entry name" value="NAD(P)-binding Rossmann-fold domains"/>
    <property type="match status" value="1"/>
</dbReference>
<proteinExistence type="inferred from homology"/>
<protein>
    <recommendedName>
        <fullName evidence="3">3-beta hydroxysteroid dehydrogenase/isomerase domain-containing protein</fullName>
    </recommendedName>
</protein>
<dbReference type="OrthoDB" id="10058185at2759"/>
<dbReference type="PANTHER" id="PTHR43245:SF51">
    <property type="entry name" value="SHORT CHAIN DEHYDROGENASE_REDUCTASE FAMILY 42E, MEMBER 2"/>
    <property type="match status" value="1"/>
</dbReference>
<evidence type="ECO:0000256" key="2">
    <source>
        <dbReference type="ARBA" id="ARBA00023002"/>
    </source>
</evidence>
<accession>F8P5Q7</accession>
<dbReference type="GO" id="GO:0016616">
    <property type="term" value="F:oxidoreductase activity, acting on the CH-OH group of donors, NAD or NADP as acceptor"/>
    <property type="evidence" value="ECO:0007669"/>
    <property type="project" value="InterPro"/>
</dbReference>
<keyword evidence="2" id="KW-0560">Oxidoreductase</keyword>